<protein>
    <submittedName>
        <fullName evidence="2">Uncharacterized protein</fullName>
    </submittedName>
</protein>
<dbReference type="HOGENOM" id="CLU_1998741_0_0_2"/>
<feature type="compositionally biased region" description="Gly residues" evidence="1">
    <location>
        <begin position="15"/>
        <end position="30"/>
    </location>
</feature>
<dbReference type="Proteomes" id="UP000010824">
    <property type="component" value="Chromosome"/>
</dbReference>
<dbReference type="Gene3D" id="1.10.10.10">
    <property type="entry name" value="Winged helix-like DNA-binding domain superfamily/Winged helix DNA-binding domain"/>
    <property type="match status" value="1"/>
</dbReference>
<name>L0HD23_METFS</name>
<dbReference type="InterPro" id="IPR036388">
    <property type="entry name" value="WH-like_DNA-bd_sf"/>
</dbReference>
<evidence type="ECO:0000313" key="2">
    <source>
        <dbReference type="EMBL" id="AGB01203.1"/>
    </source>
</evidence>
<dbReference type="KEGG" id="mfo:Metfor_0118"/>
<dbReference type="InParanoid" id="L0HD23"/>
<proteinExistence type="predicted"/>
<evidence type="ECO:0000313" key="3">
    <source>
        <dbReference type="Proteomes" id="UP000010824"/>
    </source>
</evidence>
<reference evidence="3" key="1">
    <citation type="submission" date="2011-12" db="EMBL/GenBank/DDBJ databases">
        <title>Complete sequence of Methanoregula formicicum SMSP.</title>
        <authorList>
            <person name="Lucas S."/>
            <person name="Han J."/>
            <person name="Lapidus A."/>
            <person name="Cheng J.-F."/>
            <person name="Goodwin L."/>
            <person name="Pitluck S."/>
            <person name="Peters L."/>
            <person name="Ovchinnikova G."/>
            <person name="Teshima H."/>
            <person name="Detter J.C."/>
            <person name="Han C."/>
            <person name="Tapia R."/>
            <person name="Land M."/>
            <person name="Hauser L."/>
            <person name="Kyrpides N."/>
            <person name="Ivanova N."/>
            <person name="Pagani I."/>
            <person name="Imachi H."/>
            <person name="Tamaki H."/>
            <person name="Sekiguchi Y."/>
            <person name="Kamagata Y."/>
            <person name="Cadillo-Quiroz H."/>
            <person name="Zinder S."/>
            <person name="Liu W.-T."/>
            <person name="Woyke T."/>
        </authorList>
    </citation>
    <scope>NUCLEOTIDE SEQUENCE [LARGE SCALE GENOMIC DNA]</scope>
    <source>
        <strain evidence="3">DSM 22288 / NBRC 105244 / SMSP</strain>
    </source>
</reference>
<organism evidence="2 3">
    <name type="scientific">Methanoregula formicica (strain DSM 22288 / NBRC 105244 / SMSP)</name>
    <dbReference type="NCBI Taxonomy" id="593750"/>
    <lineage>
        <taxon>Archaea</taxon>
        <taxon>Methanobacteriati</taxon>
        <taxon>Methanobacteriota</taxon>
        <taxon>Stenosarchaea group</taxon>
        <taxon>Methanomicrobia</taxon>
        <taxon>Methanomicrobiales</taxon>
        <taxon>Methanoregulaceae</taxon>
        <taxon>Methanoregula</taxon>
    </lineage>
</organism>
<dbReference type="EMBL" id="CP003167">
    <property type="protein sequence ID" value="AGB01203.1"/>
    <property type="molecule type" value="Genomic_DNA"/>
</dbReference>
<accession>L0HD23</accession>
<sequence>MPEGIDNRNPAGRGPHLGGKTGGKPPGGSSGTCRVSLFSLLPPVRADPEAEPADTGHAQLLLDLLVVPVAGRRIEPGLAEYYLTDDGRELWDAIIPLLQWTMKREEGFVHEKCSAHCHKRAGHR</sequence>
<feature type="region of interest" description="Disordered" evidence="1">
    <location>
        <begin position="1"/>
        <end position="34"/>
    </location>
</feature>
<evidence type="ECO:0000256" key="1">
    <source>
        <dbReference type="SAM" id="MobiDB-lite"/>
    </source>
</evidence>
<keyword evidence="3" id="KW-1185">Reference proteome</keyword>
<dbReference type="AlphaFoldDB" id="L0HD23"/>
<gene>
    <name evidence="2" type="ordered locus">Metfor_0118</name>
</gene>
<reference evidence="2 3" key="2">
    <citation type="journal article" date="2014" name="Genome Announc.">
        <title>Complete Genome Sequence of Methanoregula formicica SMSPT, a Mesophilic Hydrogenotrophic Methanogen Isolated from a Methanogenic Upflow Anaerobic Sludge Blanket Reactor.</title>
        <authorList>
            <person name="Yamamoto K."/>
            <person name="Tamaki H."/>
            <person name="Cadillo-Quiroz H."/>
            <person name="Imachi H."/>
            <person name="Kyrpides N."/>
            <person name="Woyke T."/>
            <person name="Goodwin L."/>
            <person name="Zinder S.H."/>
            <person name="Kamagata Y."/>
            <person name="Liu W.T."/>
        </authorList>
    </citation>
    <scope>NUCLEOTIDE SEQUENCE [LARGE SCALE GENOMIC DNA]</scope>
    <source>
        <strain evidence="3">DSM 22288 / NBRC 105244 / SMSP</strain>
    </source>
</reference>